<keyword evidence="2" id="KW-1185">Reference proteome</keyword>
<dbReference type="EMBL" id="JBHTMP010000067">
    <property type="protein sequence ID" value="MFD1325124.1"/>
    <property type="molecule type" value="Genomic_DNA"/>
</dbReference>
<organism evidence="1 2">
    <name type="scientific">Micromonospora sonneratiae</name>
    <dbReference type="NCBI Taxonomy" id="1184706"/>
    <lineage>
        <taxon>Bacteria</taxon>
        <taxon>Bacillati</taxon>
        <taxon>Actinomycetota</taxon>
        <taxon>Actinomycetes</taxon>
        <taxon>Micromonosporales</taxon>
        <taxon>Micromonosporaceae</taxon>
        <taxon>Micromonospora</taxon>
    </lineage>
</organism>
<dbReference type="Pfam" id="PF19939">
    <property type="entry name" value="DUF6401"/>
    <property type="match status" value="1"/>
</dbReference>
<sequence>MNGLFSGVAARSATKSARSELSDLMATIGSSGLVAAAALPGLQAAVDQHAAAVRDSLLGDLQPMSAVSLAAYAAGVREAGAGHGWQPPLDPIVWPQADWIMLRLLAVCALNRGNGAVV</sequence>
<dbReference type="InterPro" id="IPR045647">
    <property type="entry name" value="DUF6401"/>
</dbReference>
<evidence type="ECO:0000313" key="2">
    <source>
        <dbReference type="Proteomes" id="UP001597260"/>
    </source>
</evidence>
<accession>A0ABW3YPH3</accession>
<evidence type="ECO:0000313" key="1">
    <source>
        <dbReference type="EMBL" id="MFD1325124.1"/>
    </source>
</evidence>
<name>A0ABW3YPH3_9ACTN</name>
<dbReference type="RefSeq" id="WP_377576905.1">
    <property type="nucleotide sequence ID" value="NZ_JBHTMP010000067.1"/>
</dbReference>
<comment type="caution">
    <text evidence="1">The sequence shown here is derived from an EMBL/GenBank/DDBJ whole genome shotgun (WGS) entry which is preliminary data.</text>
</comment>
<dbReference type="Proteomes" id="UP001597260">
    <property type="component" value="Unassembled WGS sequence"/>
</dbReference>
<reference evidence="2" key="1">
    <citation type="journal article" date="2019" name="Int. J. Syst. Evol. Microbiol.">
        <title>The Global Catalogue of Microorganisms (GCM) 10K type strain sequencing project: providing services to taxonomists for standard genome sequencing and annotation.</title>
        <authorList>
            <consortium name="The Broad Institute Genomics Platform"/>
            <consortium name="The Broad Institute Genome Sequencing Center for Infectious Disease"/>
            <person name="Wu L."/>
            <person name="Ma J."/>
        </authorList>
    </citation>
    <scope>NUCLEOTIDE SEQUENCE [LARGE SCALE GENOMIC DNA]</scope>
    <source>
        <strain evidence="2">JCM 31037</strain>
    </source>
</reference>
<gene>
    <name evidence="1" type="ORF">ACFQ4H_28965</name>
</gene>
<proteinExistence type="predicted"/>
<protein>
    <submittedName>
        <fullName evidence="1">DUF6401 family natural product biosynthesis protein</fullName>
    </submittedName>
</protein>